<evidence type="ECO:0000313" key="2">
    <source>
        <dbReference type="EMBL" id="KIH51033.1"/>
    </source>
</evidence>
<evidence type="ECO:0000256" key="1">
    <source>
        <dbReference type="SAM" id="MobiDB-lite"/>
    </source>
</evidence>
<proteinExistence type="predicted"/>
<organism evidence="2 3">
    <name type="scientific">Ancylostoma duodenale</name>
    <dbReference type="NCBI Taxonomy" id="51022"/>
    <lineage>
        <taxon>Eukaryota</taxon>
        <taxon>Metazoa</taxon>
        <taxon>Ecdysozoa</taxon>
        <taxon>Nematoda</taxon>
        <taxon>Chromadorea</taxon>
        <taxon>Rhabditida</taxon>
        <taxon>Rhabditina</taxon>
        <taxon>Rhabditomorpha</taxon>
        <taxon>Strongyloidea</taxon>
        <taxon>Ancylostomatidae</taxon>
        <taxon>Ancylostomatinae</taxon>
        <taxon>Ancylostoma</taxon>
    </lineage>
</organism>
<sequence length="49" mass="5803">MQELRRQSKMAIETESNDRGADRQGQAVAKENAENSAVRWTWFWKKHNI</sequence>
<name>A0A0C2C402_9BILA</name>
<accession>A0A0C2C402</accession>
<protein>
    <submittedName>
        <fullName evidence="2">Uncharacterized protein</fullName>
    </submittedName>
</protein>
<dbReference type="AlphaFoldDB" id="A0A0C2C402"/>
<keyword evidence="3" id="KW-1185">Reference proteome</keyword>
<feature type="region of interest" description="Disordered" evidence="1">
    <location>
        <begin position="1"/>
        <end position="34"/>
    </location>
</feature>
<dbReference type="EMBL" id="KN747871">
    <property type="protein sequence ID" value="KIH51033.1"/>
    <property type="molecule type" value="Genomic_DNA"/>
</dbReference>
<evidence type="ECO:0000313" key="3">
    <source>
        <dbReference type="Proteomes" id="UP000054047"/>
    </source>
</evidence>
<dbReference type="Proteomes" id="UP000054047">
    <property type="component" value="Unassembled WGS sequence"/>
</dbReference>
<reference evidence="2 3" key="1">
    <citation type="submission" date="2013-12" db="EMBL/GenBank/DDBJ databases">
        <title>Draft genome of the parsitic nematode Ancylostoma duodenale.</title>
        <authorList>
            <person name="Mitreva M."/>
        </authorList>
    </citation>
    <scope>NUCLEOTIDE SEQUENCE [LARGE SCALE GENOMIC DNA]</scope>
    <source>
        <strain evidence="2 3">Zhejiang</strain>
    </source>
</reference>
<gene>
    <name evidence="2" type="ORF">ANCDUO_18886</name>
</gene>